<dbReference type="AlphaFoldDB" id="A0A6C0BXW1"/>
<evidence type="ECO:0000313" key="2">
    <source>
        <dbReference type="EMBL" id="QHS97056.1"/>
    </source>
</evidence>
<feature type="transmembrane region" description="Helical" evidence="1">
    <location>
        <begin position="76"/>
        <end position="94"/>
    </location>
</feature>
<accession>A0A6C0BXW1</accession>
<protein>
    <submittedName>
        <fullName evidence="2">Uncharacterized protein</fullName>
    </submittedName>
</protein>
<organism evidence="2">
    <name type="scientific">viral metagenome</name>
    <dbReference type="NCBI Taxonomy" id="1070528"/>
    <lineage>
        <taxon>unclassified sequences</taxon>
        <taxon>metagenomes</taxon>
        <taxon>organismal metagenomes</taxon>
    </lineage>
</organism>
<reference evidence="2" key="1">
    <citation type="journal article" date="2020" name="Nature">
        <title>Giant virus diversity and host interactions through global metagenomics.</title>
        <authorList>
            <person name="Schulz F."/>
            <person name="Roux S."/>
            <person name="Paez-Espino D."/>
            <person name="Jungbluth S."/>
            <person name="Walsh D.A."/>
            <person name="Denef V.J."/>
            <person name="McMahon K.D."/>
            <person name="Konstantinidis K.T."/>
            <person name="Eloe-Fadrosh E.A."/>
            <person name="Kyrpides N.C."/>
            <person name="Woyke T."/>
        </authorList>
    </citation>
    <scope>NUCLEOTIDE SEQUENCE</scope>
    <source>
        <strain evidence="2">GVMAG-M-3300020166-5</strain>
    </source>
</reference>
<evidence type="ECO:0000256" key="1">
    <source>
        <dbReference type="SAM" id="Phobius"/>
    </source>
</evidence>
<proteinExistence type="predicted"/>
<dbReference type="EMBL" id="MN739284">
    <property type="protein sequence ID" value="QHS97056.1"/>
    <property type="molecule type" value="Genomic_DNA"/>
</dbReference>
<feature type="transmembrane region" description="Helical" evidence="1">
    <location>
        <begin position="114"/>
        <end position="134"/>
    </location>
</feature>
<keyword evidence="1" id="KW-0812">Transmembrane</keyword>
<sequence>MGDLFENLQYLATATGFVAMFPEFYSVYSKKSIATNSLSTGTGALFVSESLLRLPNIGAGLFSAIKKKDSQKIKQLAMAAAGISIMCISFYILIVSQAMYNTTDTKEHADDKHISKILSVVFAICIICITIYYYRGIRRASGKK</sequence>
<keyword evidence="1" id="KW-1133">Transmembrane helix</keyword>
<keyword evidence="1" id="KW-0472">Membrane</keyword>
<name>A0A6C0BXW1_9ZZZZ</name>